<organism evidence="1 2">
    <name type="scientific">Eretmocerus hayati</name>
    <dbReference type="NCBI Taxonomy" id="131215"/>
    <lineage>
        <taxon>Eukaryota</taxon>
        <taxon>Metazoa</taxon>
        <taxon>Ecdysozoa</taxon>
        <taxon>Arthropoda</taxon>
        <taxon>Hexapoda</taxon>
        <taxon>Insecta</taxon>
        <taxon>Pterygota</taxon>
        <taxon>Neoptera</taxon>
        <taxon>Endopterygota</taxon>
        <taxon>Hymenoptera</taxon>
        <taxon>Apocrita</taxon>
        <taxon>Proctotrupomorpha</taxon>
        <taxon>Chalcidoidea</taxon>
        <taxon>Aphelinidae</taxon>
        <taxon>Aphelininae</taxon>
        <taxon>Eretmocerus</taxon>
    </lineage>
</organism>
<reference evidence="1" key="1">
    <citation type="submission" date="2023-04" db="EMBL/GenBank/DDBJ databases">
        <title>A chromosome-level genome assembly of the parasitoid wasp Eretmocerus hayati.</title>
        <authorList>
            <person name="Zhong Y."/>
            <person name="Liu S."/>
            <person name="Liu Y."/>
        </authorList>
    </citation>
    <scope>NUCLEOTIDE SEQUENCE</scope>
    <source>
        <strain evidence="1">ZJU_SS_LIU_2023</strain>
    </source>
</reference>
<keyword evidence="2" id="KW-1185">Reference proteome</keyword>
<dbReference type="EMBL" id="CM056742">
    <property type="protein sequence ID" value="KAJ8679425.1"/>
    <property type="molecule type" value="Genomic_DNA"/>
</dbReference>
<dbReference type="Proteomes" id="UP001239111">
    <property type="component" value="Chromosome 2"/>
</dbReference>
<proteinExistence type="predicted"/>
<evidence type="ECO:0000313" key="2">
    <source>
        <dbReference type="Proteomes" id="UP001239111"/>
    </source>
</evidence>
<sequence>MPKKVVPCKREVAKTLLRSSGGGDDGASRPMIPIGSCNNAVIGSDNKTTDTAGGEVKLQKQIGLLDGVAIIVGIIVGAGIFVSPKGVLLHTDSIGQALLVWVFSGFLSLVGALCYAELGTMIPKSGGDYAYIGDSFGPLPAFLYLWVALFILVPSGNAITAITFAQYILQALWHSCDPPYEAVRLLAAVITCLLTAVNCWNVKWATRVQDVFTGTKIFALIVIMAAGFWWLCLGHTENFHNAMAKTNWQPGQFALSMYSGLFSYSGWNYLNFVTEELKEPYKNLPRAICISMPLVTMIYVLANVAYFVVLTRDQILASNAVAVTFGDKLLGSMSWTMPFFVACSTFGALNGAIFASSRLFFVGARNGHLPAAISLINVENLTPMPSLIFLCIITLALLLIENVYSLINYVTFVESLFTTMSVTGLLWLRYKRPDLHRPIRVPIILPIVFFIICAFLVTVPCLDSPWEVGIGTGFVLSGIPVYFIFIHWPQKPKWLISASYKFNMLCAKIFMCVQEDRTE</sequence>
<gene>
    <name evidence="1" type="ORF">QAD02_015212</name>
</gene>
<evidence type="ECO:0000313" key="1">
    <source>
        <dbReference type="EMBL" id="KAJ8679425.1"/>
    </source>
</evidence>
<protein>
    <submittedName>
        <fullName evidence="1">Uncharacterized protein</fullName>
    </submittedName>
</protein>
<name>A0ACC2PCE0_9HYME</name>
<comment type="caution">
    <text evidence="1">The sequence shown here is derived from an EMBL/GenBank/DDBJ whole genome shotgun (WGS) entry which is preliminary data.</text>
</comment>
<accession>A0ACC2PCE0</accession>